<accession>A0A370R2X1</accession>
<evidence type="ECO:0000313" key="1">
    <source>
        <dbReference type="EMBL" id="RDK96763.1"/>
    </source>
</evidence>
<dbReference type="OrthoDB" id="6829668at2"/>
<sequence>MIRKTARSEQVKEVCSGQILLAAVINDPNRVYFLARKDLTSDEASSLHDYEIPGRVIAAAEGDGEFLRLGGLGVDDFNHPVLGISVVPKNQVIVIANDNDGTVLPIGGGQKTWPYESLQEGSLPGCKRIRCIDGYSWVAGNRRLVYKRTNMGVWKRISNGFGTGIEPYGEMNNPDCGFNDIDGFSEKDVYAAGGKGDIWKYDGKTWRQCAFPTDDNLYTVCCAKDGYVYVGARKALWKGKDDQWELVCTFKHPGAMNDLRWFDEKLWLAYDYKLIMWDGQKLHNDITHNGKKLPLSGAIDASDDMLLVACSYSAWTYDGKDWHNIIPEFN</sequence>
<name>A0A370R2X1_9GAMM</name>
<dbReference type="EMBL" id="QRAP01000001">
    <property type="protein sequence ID" value="RDK96763.1"/>
    <property type="molecule type" value="Genomic_DNA"/>
</dbReference>
<evidence type="ECO:0000313" key="2">
    <source>
        <dbReference type="Proteomes" id="UP000254848"/>
    </source>
</evidence>
<protein>
    <submittedName>
        <fullName evidence="1">Uncharacterized protein</fullName>
    </submittedName>
</protein>
<proteinExistence type="predicted"/>
<dbReference type="SUPFAM" id="SSF50998">
    <property type="entry name" value="Quinoprotein alcohol dehydrogenase-like"/>
    <property type="match status" value="1"/>
</dbReference>
<comment type="caution">
    <text evidence="1">The sequence shown here is derived from an EMBL/GenBank/DDBJ whole genome shotgun (WGS) entry which is preliminary data.</text>
</comment>
<dbReference type="AlphaFoldDB" id="A0A370R2X1"/>
<gene>
    <name evidence="1" type="ORF">C8D90_101199</name>
</gene>
<reference evidence="1 2" key="1">
    <citation type="submission" date="2018-07" db="EMBL/GenBank/DDBJ databases">
        <title>Genomic Encyclopedia of Type Strains, Phase IV (KMG-IV): sequencing the most valuable type-strain genomes for metagenomic binning, comparative biology and taxonomic classification.</title>
        <authorList>
            <person name="Goeker M."/>
        </authorList>
    </citation>
    <scope>NUCLEOTIDE SEQUENCE [LARGE SCALE GENOMIC DNA]</scope>
    <source>
        <strain evidence="1 2">DSM 103736</strain>
    </source>
</reference>
<organism evidence="1 2">
    <name type="scientific">Enterobacillus tribolii</name>
    <dbReference type="NCBI Taxonomy" id="1487935"/>
    <lineage>
        <taxon>Bacteria</taxon>
        <taxon>Pseudomonadati</taxon>
        <taxon>Pseudomonadota</taxon>
        <taxon>Gammaproteobacteria</taxon>
        <taxon>Enterobacterales</taxon>
        <taxon>Hafniaceae</taxon>
        <taxon>Enterobacillus</taxon>
    </lineage>
</organism>
<dbReference type="InterPro" id="IPR011047">
    <property type="entry name" value="Quinoprotein_ADH-like_sf"/>
</dbReference>
<dbReference type="RefSeq" id="WP_115456553.1">
    <property type="nucleotide sequence ID" value="NZ_QRAP01000001.1"/>
</dbReference>
<keyword evidence="2" id="KW-1185">Reference proteome</keyword>
<dbReference type="Proteomes" id="UP000254848">
    <property type="component" value="Unassembled WGS sequence"/>
</dbReference>